<sequence>MLSLEASSSSSRACSFHSCARSPIVLVCVCVYECVCTFSPPEVVFHVIKRVSRTVCICDCICVDTRQKQCLLLLCLAELTKLIPTKDRRLNKCEFWWFLKDTEQTFG</sequence>
<reference evidence="1" key="1">
    <citation type="submission" date="2020-11" db="EMBL/GenBank/DDBJ databases">
        <authorList>
            <person name="Whitehead M."/>
        </authorList>
    </citation>
    <scope>NUCLEOTIDE SEQUENCE</scope>
    <source>
        <strain evidence="1">EGII</strain>
    </source>
</reference>
<feature type="non-terminal residue" evidence="1">
    <location>
        <position position="107"/>
    </location>
</feature>
<dbReference type="AlphaFoldDB" id="A0A811URS2"/>
<organism evidence="1 2">
    <name type="scientific">Ceratitis capitata</name>
    <name type="common">Mediterranean fruit fly</name>
    <name type="synonym">Tephritis capitata</name>
    <dbReference type="NCBI Taxonomy" id="7213"/>
    <lineage>
        <taxon>Eukaryota</taxon>
        <taxon>Metazoa</taxon>
        <taxon>Ecdysozoa</taxon>
        <taxon>Arthropoda</taxon>
        <taxon>Hexapoda</taxon>
        <taxon>Insecta</taxon>
        <taxon>Pterygota</taxon>
        <taxon>Neoptera</taxon>
        <taxon>Endopterygota</taxon>
        <taxon>Diptera</taxon>
        <taxon>Brachycera</taxon>
        <taxon>Muscomorpha</taxon>
        <taxon>Tephritoidea</taxon>
        <taxon>Tephritidae</taxon>
        <taxon>Ceratitis</taxon>
        <taxon>Ceratitis</taxon>
    </lineage>
</organism>
<proteinExistence type="predicted"/>
<dbReference type="EMBL" id="CAJHJT010000012">
    <property type="protein sequence ID" value="CAD7000467.1"/>
    <property type="molecule type" value="Genomic_DNA"/>
</dbReference>
<comment type="caution">
    <text evidence="1">The sequence shown here is derived from an EMBL/GenBank/DDBJ whole genome shotgun (WGS) entry which is preliminary data.</text>
</comment>
<protein>
    <submittedName>
        <fullName evidence="1">(Mediterranean fruit fly) hypothetical protein</fullName>
    </submittedName>
</protein>
<name>A0A811URS2_CERCA</name>
<evidence type="ECO:0000313" key="2">
    <source>
        <dbReference type="Proteomes" id="UP000606786"/>
    </source>
</evidence>
<gene>
    <name evidence="1" type="ORF">CCAP1982_LOCUS8944</name>
</gene>
<keyword evidence="2" id="KW-1185">Reference proteome</keyword>
<accession>A0A811URS2</accession>
<evidence type="ECO:0000313" key="1">
    <source>
        <dbReference type="EMBL" id="CAD7000467.1"/>
    </source>
</evidence>
<dbReference type="Proteomes" id="UP000606786">
    <property type="component" value="Unassembled WGS sequence"/>
</dbReference>